<reference evidence="4 5" key="1">
    <citation type="submission" date="2019-07" db="EMBL/GenBank/DDBJ databases">
        <title>The pathways for chlorine oxyanion respiration interact through the shared metabolite chlorate.</title>
        <authorList>
            <person name="Barnum T.P."/>
            <person name="Cheng Y."/>
            <person name="Hill K.A."/>
            <person name="Lucas L.N."/>
            <person name="Carlson H.K."/>
            <person name="Coates J.D."/>
        </authorList>
    </citation>
    <scope>NUCLEOTIDE SEQUENCE [LARGE SCALE GENOMIC DNA]</scope>
    <source>
        <strain evidence="4 5">BK-1</strain>
    </source>
</reference>
<evidence type="ECO:0000256" key="1">
    <source>
        <dbReference type="ARBA" id="ARBA00022603"/>
    </source>
</evidence>
<evidence type="ECO:0000313" key="5">
    <source>
        <dbReference type="Proteomes" id="UP000316649"/>
    </source>
</evidence>
<keyword evidence="2 4" id="KW-0808">Transferase</keyword>
<dbReference type="PANTHER" id="PTHR43397">
    <property type="entry name" value="ERGOTHIONEINE BIOSYNTHESIS PROTEIN 1"/>
    <property type="match status" value="1"/>
</dbReference>
<dbReference type="GO" id="GO:0052706">
    <property type="term" value="F:L-histidine N(alpha)-methyltransferase activity"/>
    <property type="evidence" value="ECO:0007669"/>
    <property type="project" value="UniProtKB-EC"/>
</dbReference>
<dbReference type="Pfam" id="PF10017">
    <property type="entry name" value="Methyltransf_33"/>
    <property type="match status" value="1"/>
</dbReference>
<dbReference type="SUPFAM" id="SSF53335">
    <property type="entry name" value="S-adenosyl-L-methionine-dependent methyltransferases"/>
    <property type="match status" value="1"/>
</dbReference>
<dbReference type="NCBIfam" id="TIGR03438">
    <property type="entry name" value="egtD_ergothio"/>
    <property type="match status" value="1"/>
</dbReference>
<dbReference type="PIRSF" id="PIRSF018005">
    <property type="entry name" value="UCP018005"/>
    <property type="match status" value="1"/>
</dbReference>
<dbReference type="Proteomes" id="UP000316649">
    <property type="component" value="Unassembled WGS sequence"/>
</dbReference>
<dbReference type="EMBL" id="VMNH01000016">
    <property type="protein sequence ID" value="TVO72475.1"/>
    <property type="molecule type" value="Genomic_DNA"/>
</dbReference>
<dbReference type="InterPro" id="IPR017804">
    <property type="entry name" value="MeTrfase_EgtD-like"/>
</dbReference>
<evidence type="ECO:0000259" key="3">
    <source>
        <dbReference type="Pfam" id="PF10017"/>
    </source>
</evidence>
<organism evidence="4 5">
    <name type="scientific">Sedimenticola selenatireducens</name>
    <dbReference type="NCBI Taxonomy" id="191960"/>
    <lineage>
        <taxon>Bacteria</taxon>
        <taxon>Pseudomonadati</taxon>
        <taxon>Pseudomonadota</taxon>
        <taxon>Gammaproteobacteria</taxon>
        <taxon>Chromatiales</taxon>
        <taxon>Sedimenticolaceae</taxon>
        <taxon>Sedimenticola</taxon>
    </lineage>
</organism>
<accession>A0A557S500</accession>
<dbReference type="PANTHER" id="PTHR43397:SF1">
    <property type="entry name" value="ERGOTHIONEINE BIOSYNTHESIS PROTEIN 1"/>
    <property type="match status" value="1"/>
</dbReference>
<feature type="domain" description="Histidine-specific methyltransferase SAM-dependent" evidence="3">
    <location>
        <begin position="19"/>
        <end position="317"/>
    </location>
</feature>
<gene>
    <name evidence="4" type="primary">egtD</name>
    <name evidence="4" type="ORF">FHP88_12845</name>
</gene>
<dbReference type="InterPro" id="IPR019257">
    <property type="entry name" value="MeTrfase_dom"/>
</dbReference>
<name>A0A557S500_9GAMM</name>
<protein>
    <submittedName>
        <fullName evidence="4">L-histidine N(Alpha)-methyltransferase</fullName>
        <ecNumber evidence="4">2.1.1.44</ecNumber>
    </submittedName>
</protein>
<dbReference type="OrthoDB" id="5289726at2"/>
<dbReference type="InterPro" id="IPR035094">
    <property type="entry name" value="EgtD"/>
</dbReference>
<evidence type="ECO:0000256" key="2">
    <source>
        <dbReference type="ARBA" id="ARBA00022679"/>
    </source>
</evidence>
<proteinExistence type="predicted"/>
<comment type="caution">
    <text evidence="4">The sequence shown here is derived from an EMBL/GenBank/DDBJ whole genome shotgun (WGS) entry which is preliminary data.</text>
</comment>
<dbReference type="Gene3D" id="3.40.50.150">
    <property type="entry name" value="Vaccinia Virus protein VP39"/>
    <property type="match status" value="1"/>
</dbReference>
<keyword evidence="5" id="KW-1185">Reference proteome</keyword>
<keyword evidence="1 4" id="KW-0489">Methyltransferase</keyword>
<sequence>MMDKTITFHDHNPRIESLQEAVIKGLSKEFKSIAPKYFYDERGSQLFAEICEQPEYYPPYIERTILSGSVDEILYLTGTERITFEPGAGEATKIRLLLDALKPSAYLPMDISCEYLKQAAAEIVDEFPWLPVHAVCVDFTHSIPIPNTAPEGNRLAFFPGSSIGNFTPNEALNFLSMVRSTIGQGGMLLIGVDTKKEPAILHAAYNDAAGVTAKFNLNLIHRIRNETGVDCDPENFEHQAFYNADLGRVEMHLISRCEQTLHLNGHRFQLHEGETLHTENSYKYSPDEFIRLAERAGLQPIRHWLDDEKLFAVYLLQA</sequence>
<dbReference type="EC" id="2.1.1.44" evidence="4"/>
<dbReference type="InterPro" id="IPR051128">
    <property type="entry name" value="EgtD_Methyltrsf_superfamily"/>
</dbReference>
<dbReference type="GO" id="GO:0032259">
    <property type="term" value="P:methylation"/>
    <property type="evidence" value="ECO:0007669"/>
    <property type="project" value="UniProtKB-KW"/>
</dbReference>
<evidence type="ECO:0000313" key="4">
    <source>
        <dbReference type="EMBL" id="TVO72475.1"/>
    </source>
</evidence>
<dbReference type="AlphaFoldDB" id="A0A557S500"/>
<dbReference type="InterPro" id="IPR029063">
    <property type="entry name" value="SAM-dependent_MTases_sf"/>
</dbReference>